<dbReference type="Gene3D" id="3.30.70.2740">
    <property type="match status" value="1"/>
</dbReference>
<proteinExistence type="inferred from homology"/>
<dbReference type="InterPro" id="IPR036318">
    <property type="entry name" value="FAD-bd_PCMH-like_sf"/>
</dbReference>
<keyword evidence="3" id="KW-0285">Flavoprotein</keyword>
<comment type="similarity">
    <text evidence="2">Belongs to the FAD-binding oxidoreductase/transferase type 4 family.</text>
</comment>
<keyword evidence="6" id="KW-0560">Oxidoreductase</keyword>
<dbReference type="RefSeq" id="WP_067560670.1">
    <property type="nucleotide sequence ID" value="NZ_LSUQ01000002.1"/>
</dbReference>
<dbReference type="Pfam" id="PF02913">
    <property type="entry name" value="FAD-oxidase_C"/>
    <property type="match status" value="1"/>
</dbReference>
<evidence type="ECO:0000313" key="11">
    <source>
        <dbReference type="Proteomes" id="UP000077421"/>
    </source>
</evidence>
<evidence type="ECO:0000313" key="12">
    <source>
        <dbReference type="Proteomes" id="UP000190229"/>
    </source>
</evidence>
<organism evidence="9 11">
    <name type="scientific">Ferroacidibacillus organovorans</name>
    <dbReference type="NCBI Taxonomy" id="1765683"/>
    <lineage>
        <taxon>Bacteria</taxon>
        <taxon>Bacillati</taxon>
        <taxon>Bacillota</taxon>
        <taxon>Bacilli</taxon>
        <taxon>Bacillales</taxon>
        <taxon>Alicyclobacillaceae</taxon>
        <taxon>Ferroacidibacillus</taxon>
    </lineage>
</organism>
<dbReference type="AlphaFoldDB" id="A0A162U0A4"/>
<dbReference type="GO" id="GO:0008720">
    <property type="term" value="F:D-lactate dehydrogenase (NAD+) activity"/>
    <property type="evidence" value="ECO:0007669"/>
    <property type="project" value="TreeGrafter"/>
</dbReference>
<dbReference type="InterPro" id="IPR016169">
    <property type="entry name" value="FAD-bd_PCMH_sub2"/>
</dbReference>
<keyword evidence="4" id="KW-0274">FAD</keyword>
<dbReference type="FunFam" id="3.30.70.2740:FF:000001">
    <property type="entry name" value="D-lactate dehydrogenase mitochondrial"/>
    <property type="match status" value="1"/>
</dbReference>
<evidence type="ECO:0000259" key="8">
    <source>
        <dbReference type="PROSITE" id="PS51387"/>
    </source>
</evidence>
<dbReference type="PANTHER" id="PTHR11748">
    <property type="entry name" value="D-LACTATE DEHYDROGENASE"/>
    <property type="match status" value="1"/>
</dbReference>
<dbReference type="Gene3D" id="1.10.45.10">
    <property type="entry name" value="Vanillyl-alcohol Oxidase, Chain A, domain 4"/>
    <property type="match status" value="1"/>
</dbReference>
<dbReference type="PROSITE" id="PS51387">
    <property type="entry name" value="FAD_PCMH"/>
    <property type="match status" value="1"/>
</dbReference>
<dbReference type="OrthoDB" id="9767256at2"/>
<evidence type="ECO:0000256" key="6">
    <source>
        <dbReference type="ARBA" id="ARBA00023002"/>
    </source>
</evidence>
<dbReference type="STRING" id="1765683.B2M26_02090"/>
<dbReference type="PANTHER" id="PTHR11748:SF111">
    <property type="entry name" value="D-LACTATE DEHYDROGENASE, MITOCHONDRIAL-RELATED"/>
    <property type="match status" value="1"/>
</dbReference>
<comment type="cofactor">
    <cofactor evidence="1">
        <name>FAD</name>
        <dbReference type="ChEBI" id="CHEBI:57692"/>
    </cofactor>
</comment>
<keyword evidence="12" id="KW-1185">Reference proteome</keyword>
<evidence type="ECO:0000313" key="10">
    <source>
        <dbReference type="EMBL" id="OPG17150.1"/>
    </source>
</evidence>
<evidence type="ECO:0000256" key="3">
    <source>
        <dbReference type="ARBA" id="ARBA00022630"/>
    </source>
</evidence>
<name>A0A162U0A4_9BACL</name>
<evidence type="ECO:0000256" key="5">
    <source>
        <dbReference type="ARBA" id="ARBA00022946"/>
    </source>
</evidence>
<dbReference type="EMBL" id="MWPS01000005">
    <property type="protein sequence ID" value="OPG17150.1"/>
    <property type="molecule type" value="Genomic_DNA"/>
</dbReference>
<dbReference type="Proteomes" id="UP000077421">
    <property type="component" value="Unassembled WGS sequence"/>
</dbReference>
<evidence type="ECO:0000313" key="9">
    <source>
        <dbReference type="EMBL" id="OAG95307.1"/>
    </source>
</evidence>
<keyword evidence="5" id="KW-0809">Transit peptide</keyword>
<dbReference type="GO" id="GO:1903457">
    <property type="term" value="P:lactate catabolic process"/>
    <property type="evidence" value="ECO:0007669"/>
    <property type="project" value="TreeGrafter"/>
</dbReference>
<dbReference type="InterPro" id="IPR016166">
    <property type="entry name" value="FAD-bd_PCMH"/>
</dbReference>
<reference evidence="10 12" key="2">
    <citation type="submission" date="2017-02" db="EMBL/GenBank/DDBJ databases">
        <title>Draft genome of Acidibacillus ferrooxidans Huett2.</title>
        <authorList>
            <person name="Schopf S."/>
        </authorList>
    </citation>
    <scope>NUCLEOTIDE SEQUENCE [LARGE SCALE GENOMIC DNA]</scope>
    <source>
        <strain evidence="10 12">Huett2</strain>
    </source>
</reference>
<dbReference type="FunFam" id="1.10.45.10:FF:000001">
    <property type="entry name" value="D-lactate dehydrogenase mitochondrial"/>
    <property type="match status" value="1"/>
</dbReference>
<dbReference type="InterPro" id="IPR006094">
    <property type="entry name" value="Oxid_FAD_bind_N"/>
</dbReference>
<sequence>MELQSALSALVSDPEQVSVGASIRDHYGRDLSCSAPQSPDVVVFARSREDVRRVLMFADSHRLPVTPCGVRTSLEGHVIPVEGGVSLDLTQMNQILEIRPRDFLVRVQPGVTRTQLNKALKSHGLQFPLDPGADATLGGMAATNASGTTAVRYGVMRSQVLDLEVVLANGEIIRTGGLSLKSSAGYHLTGLFVGSEGTLCVITELTLRVYAIPETTVAVRAVFPHLLAASDAAFHMMNSGVVIGRIELVDELTMDAVNRAKGTSYDLHPTLFLEFHGGTLAVQTDLAIAKEVCNDFGCVDFVFETETEARNQLWDARHDAALAVIQTAPQKKMKVTDVCVPLSEMPQAIRAARATIDAYGIYGAILGHVGDGNYHVIFMVNPEDAEEMRVAEEVNRQIVRYALERGGTCTGEHGVGLGKMAYLADEHADTLPYMKAMKKLFDPNGILNPGKLFKSV</sequence>
<dbReference type="FunFam" id="3.30.465.10:FF:000016">
    <property type="entry name" value="probable D-lactate dehydrogenase, mitochondrial"/>
    <property type="match status" value="1"/>
</dbReference>
<dbReference type="EMBL" id="LSUQ01000002">
    <property type="protein sequence ID" value="OAG95307.1"/>
    <property type="molecule type" value="Genomic_DNA"/>
</dbReference>
<dbReference type="InterPro" id="IPR016171">
    <property type="entry name" value="Vanillyl_alc_oxidase_C-sub2"/>
</dbReference>
<dbReference type="InterPro" id="IPR016164">
    <property type="entry name" value="FAD-linked_Oxase-like_C"/>
</dbReference>
<dbReference type="GO" id="GO:0071949">
    <property type="term" value="F:FAD binding"/>
    <property type="evidence" value="ECO:0007669"/>
    <property type="project" value="InterPro"/>
</dbReference>
<protein>
    <recommendedName>
        <fullName evidence="7">D-lactate dehydrogenase (cytochrome)</fullName>
        <ecNumber evidence="7">1.1.2.4</ecNumber>
    </recommendedName>
</protein>
<dbReference type="Pfam" id="PF01565">
    <property type="entry name" value="FAD_binding_4"/>
    <property type="match status" value="1"/>
</dbReference>
<comment type="caution">
    <text evidence="9">The sequence shown here is derived from an EMBL/GenBank/DDBJ whole genome shotgun (WGS) entry which is preliminary data.</text>
</comment>
<dbReference type="Gene3D" id="3.30.465.10">
    <property type="match status" value="1"/>
</dbReference>
<dbReference type="SUPFAM" id="SSF56176">
    <property type="entry name" value="FAD-binding/transporter-associated domain-like"/>
    <property type="match status" value="1"/>
</dbReference>
<evidence type="ECO:0000256" key="1">
    <source>
        <dbReference type="ARBA" id="ARBA00001974"/>
    </source>
</evidence>
<feature type="domain" description="FAD-binding PCMH-type" evidence="8">
    <location>
        <begin position="35"/>
        <end position="212"/>
    </location>
</feature>
<dbReference type="GO" id="GO:0004458">
    <property type="term" value="F:D-lactate dehydrogenase (cytochrome) activity"/>
    <property type="evidence" value="ECO:0007669"/>
    <property type="project" value="UniProtKB-EC"/>
</dbReference>
<evidence type="ECO:0000256" key="4">
    <source>
        <dbReference type="ARBA" id="ARBA00022827"/>
    </source>
</evidence>
<accession>A0A162U0A4</accession>
<dbReference type="SUPFAM" id="SSF55103">
    <property type="entry name" value="FAD-linked oxidases, C-terminal domain"/>
    <property type="match status" value="1"/>
</dbReference>
<evidence type="ECO:0000256" key="2">
    <source>
        <dbReference type="ARBA" id="ARBA00008000"/>
    </source>
</evidence>
<gene>
    <name evidence="9" type="ORF">AYW79_01160</name>
    <name evidence="10" type="ORF">B2M26_02090</name>
</gene>
<reference evidence="9 11" key="1">
    <citation type="submission" date="2016-02" db="EMBL/GenBank/DDBJ databases">
        <title>Draft genome sequence of Acidibacillus ferrooxidans SLC66.</title>
        <authorList>
            <person name="Oliveira G."/>
            <person name="Nancucheo I."/>
            <person name="Dall'Agnol H."/>
            <person name="Johnson B."/>
            <person name="Oliveira R."/>
            <person name="Nunes G.L."/>
            <person name="Tzotzos G."/>
            <person name="Orellana S.C."/>
            <person name="Salim A.C."/>
            <person name="Araujo F.M."/>
        </authorList>
    </citation>
    <scope>NUCLEOTIDE SEQUENCE [LARGE SCALE GENOMIC DNA]</scope>
    <source>
        <strain evidence="9 11">SLC66</strain>
    </source>
</reference>
<evidence type="ECO:0000256" key="7">
    <source>
        <dbReference type="ARBA" id="ARBA00038897"/>
    </source>
</evidence>
<dbReference type="EC" id="1.1.2.4" evidence="7"/>
<dbReference type="Proteomes" id="UP000190229">
    <property type="component" value="Unassembled WGS sequence"/>
</dbReference>
<dbReference type="InterPro" id="IPR004113">
    <property type="entry name" value="FAD-bd_oxidored_4_C"/>
</dbReference>